<feature type="compositionally biased region" description="Low complexity" evidence="1">
    <location>
        <begin position="94"/>
        <end position="118"/>
    </location>
</feature>
<gene>
    <name evidence="3" type="ORF">A2765_01795</name>
</gene>
<keyword evidence="2" id="KW-0472">Membrane</keyword>
<accession>A0A1F6DHF6</accession>
<protein>
    <submittedName>
        <fullName evidence="3">Uncharacterized protein</fullName>
    </submittedName>
</protein>
<dbReference type="Proteomes" id="UP000176377">
    <property type="component" value="Unassembled WGS sequence"/>
</dbReference>
<evidence type="ECO:0000256" key="2">
    <source>
        <dbReference type="SAM" id="Phobius"/>
    </source>
</evidence>
<organism evidence="3 4">
    <name type="scientific">Candidatus Kaiserbacteria bacterium RIFCSPHIGHO2_01_FULL_56_24</name>
    <dbReference type="NCBI Taxonomy" id="1798487"/>
    <lineage>
        <taxon>Bacteria</taxon>
        <taxon>Candidatus Kaiseribacteriota</taxon>
    </lineage>
</organism>
<feature type="compositionally biased region" description="Basic and acidic residues" evidence="1">
    <location>
        <begin position="84"/>
        <end position="93"/>
    </location>
</feature>
<evidence type="ECO:0000313" key="3">
    <source>
        <dbReference type="EMBL" id="OGG60821.1"/>
    </source>
</evidence>
<reference evidence="3 4" key="1">
    <citation type="journal article" date="2016" name="Nat. Commun.">
        <title>Thousands of microbial genomes shed light on interconnected biogeochemical processes in an aquifer system.</title>
        <authorList>
            <person name="Anantharaman K."/>
            <person name="Brown C.T."/>
            <person name="Hug L.A."/>
            <person name="Sharon I."/>
            <person name="Castelle C.J."/>
            <person name="Probst A.J."/>
            <person name="Thomas B.C."/>
            <person name="Singh A."/>
            <person name="Wilkins M.J."/>
            <person name="Karaoz U."/>
            <person name="Brodie E.L."/>
            <person name="Williams K.H."/>
            <person name="Hubbard S.S."/>
            <person name="Banfield J.F."/>
        </authorList>
    </citation>
    <scope>NUCLEOTIDE SEQUENCE [LARGE SCALE GENOMIC DNA]</scope>
</reference>
<feature type="transmembrane region" description="Helical" evidence="2">
    <location>
        <begin position="20"/>
        <end position="42"/>
    </location>
</feature>
<proteinExistence type="predicted"/>
<name>A0A1F6DHF6_9BACT</name>
<dbReference type="EMBL" id="MFLA01000001">
    <property type="protein sequence ID" value="OGG60821.1"/>
    <property type="molecule type" value="Genomic_DNA"/>
</dbReference>
<evidence type="ECO:0000256" key="1">
    <source>
        <dbReference type="SAM" id="MobiDB-lite"/>
    </source>
</evidence>
<feature type="region of interest" description="Disordered" evidence="1">
    <location>
        <begin position="80"/>
        <end position="126"/>
    </location>
</feature>
<comment type="caution">
    <text evidence="3">The sequence shown here is derived from an EMBL/GenBank/DDBJ whole genome shotgun (WGS) entry which is preliminary data.</text>
</comment>
<evidence type="ECO:0000313" key="4">
    <source>
        <dbReference type="Proteomes" id="UP000176377"/>
    </source>
</evidence>
<keyword evidence="2" id="KW-1133">Transmembrane helix</keyword>
<keyword evidence="2" id="KW-0812">Transmembrane</keyword>
<dbReference type="AlphaFoldDB" id="A0A1F6DHF6"/>
<sequence length="126" mass="13689">MVVQKTLNDLKDRPHDEKKAVAGGIAIAVVMILLIGWGFLFLRKIKQGSINTTLENGAVPTDQFNMNLIKDAAQQLSQGYDNSQDLRDIRDTAAENNAAADTGYSQQTNSTSQQETNQFGTPGSGF</sequence>